<dbReference type="CDD" id="cd18140">
    <property type="entry name" value="HLD_clamp_RFC"/>
    <property type="match status" value="1"/>
</dbReference>
<dbReference type="Gene3D" id="3.40.50.300">
    <property type="entry name" value="P-loop containing nucleotide triphosphate hydrolases"/>
    <property type="match status" value="1"/>
</dbReference>
<dbReference type="Gene3D" id="1.10.8.60">
    <property type="match status" value="1"/>
</dbReference>
<dbReference type="Pfam" id="PF08542">
    <property type="entry name" value="Rep_fac_C"/>
    <property type="match status" value="1"/>
</dbReference>
<dbReference type="InterPro" id="IPR027417">
    <property type="entry name" value="P-loop_NTPase"/>
</dbReference>
<dbReference type="SUPFAM" id="SSF52540">
    <property type="entry name" value="P-loop containing nucleoside triphosphate hydrolases"/>
    <property type="match status" value="1"/>
</dbReference>
<name>A0A1V0SEG8_9VIRU</name>
<keyword evidence="1" id="KW-0235">DNA replication</keyword>
<keyword evidence="3" id="KW-0067">ATP-binding</keyword>
<feature type="compositionally biased region" description="Basic residues" evidence="4">
    <location>
        <begin position="20"/>
        <end position="37"/>
    </location>
</feature>
<sequence>MNNNEKNTNSESDKSLSNNKNKKRGPKKKQIQMKHKISLQLNDSDIESSPEYNYFDSIDNNINQKDDNKQSMNKPWIEKYRPIDIDELVLDNGTLSKIKKIIEDKNMPNIIITGSPGIGKTTTILCIAKKLLGKYYRQGVLELNASDDRGVKTVQESIEYFCKKKLETSDKYAKHKIVLLDEADNMTKKAQQSINNLMQEYNNTRFAFTCNNSSQIIEAIQSRCIIFRYCRLSNDQLKLRLEHICKMENIPYSEEGLNIIITTSQGDLRQAINNLQLTFNGYINITPDNVYKLCDKPHPLVIQNIFEACHKKDFKVALNHLNSLYKKGYSSSDIAFTMMYTLKTINNKIIDEKTKISFLEEIGKTSLIISQGMNTPLQLSGTIAFLCK</sequence>
<dbReference type="CDD" id="cd00009">
    <property type="entry name" value="AAA"/>
    <property type="match status" value="1"/>
</dbReference>
<dbReference type="FunFam" id="1.10.8.60:FF:000012">
    <property type="entry name" value="Replication factor C subunit 4"/>
    <property type="match status" value="1"/>
</dbReference>
<dbReference type="PANTHER" id="PTHR11669">
    <property type="entry name" value="REPLICATION FACTOR C / DNA POLYMERASE III GAMMA-TAU SUBUNIT"/>
    <property type="match status" value="1"/>
</dbReference>
<dbReference type="PANTHER" id="PTHR11669:SF5">
    <property type="entry name" value="REPLICATION FACTOR C SUBUNIT 2"/>
    <property type="match status" value="1"/>
</dbReference>
<accession>A0A1V0SEG8</accession>
<evidence type="ECO:0000259" key="5">
    <source>
        <dbReference type="SMART" id="SM00382"/>
    </source>
</evidence>
<dbReference type="SUPFAM" id="SSF48019">
    <property type="entry name" value="post-AAA+ oligomerization domain-like"/>
    <property type="match status" value="1"/>
</dbReference>
<dbReference type="Pfam" id="PF00004">
    <property type="entry name" value="AAA"/>
    <property type="match status" value="1"/>
</dbReference>
<dbReference type="Gene3D" id="1.20.272.10">
    <property type="match status" value="1"/>
</dbReference>
<dbReference type="InterPro" id="IPR003593">
    <property type="entry name" value="AAA+_ATPase"/>
</dbReference>
<reference evidence="6" key="1">
    <citation type="journal article" date="2017" name="Science">
        <title>Giant viruses with an expanded complement of translation system components.</title>
        <authorList>
            <person name="Schulz F."/>
            <person name="Yutin N."/>
            <person name="Ivanova N.N."/>
            <person name="Ortega D.R."/>
            <person name="Lee T.K."/>
            <person name="Vierheilig J."/>
            <person name="Daims H."/>
            <person name="Horn M."/>
            <person name="Wagner M."/>
            <person name="Jensen G.J."/>
            <person name="Kyrpides N.C."/>
            <person name="Koonin E.V."/>
            <person name="Woyke T."/>
        </authorList>
    </citation>
    <scope>NUCLEOTIDE SEQUENCE</scope>
    <source>
        <strain evidence="6">ILV1</strain>
    </source>
</reference>
<dbReference type="GO" id="GO:0005524">
    <property type="term" value="F:ATP binding"/>
    <property type="evidence" value="ECO:0007669"/>
    <property type="project" value="UniProtKB-KW"/>
</dbReference>
<protein>
    <submittedName>
        <fullName evidence="6">Replication factor C small subunit</fullName>
    </submittedName>
</protein>
<organism evidence="6">
    <name type="scientific">Indivirus ILV1</name>
    <dbReference type="NCBI Taxonomy" id="1977633"/>
    <lineage>
        <taxon>Viruses</taxon>
        <taxon>Varidnaviria</taxon>
        <taxon>Bamfordvirae</taxon>
        <taxon>Nucleocytoviricota</taxon>
        <taxon>Megaviricetes</taxon>
        <taxon>Imitervirales</taxon>
        <taxon>Mimiviridae</taxon>
        <taxon>Klosneuvirinae</taxon>
        <taxon>Indivirus</taxon>
    </lineage>
</organism>
<gene>
    <name evidence="6" type="ORF">Indivirus_9_15</name>
</gene>
<dbReference type="InterPro" id="IPR050238">
    <property type="entry name" value="DNA_Rep/Repair_Clamp_Loader"/>
</dbReference>
<dbReference type="GO" id="GO:0003689">
    <property type="term" value="F:DNA clamp loader activity"/>
    <property type="evidence" value="ECO:0007669"/>
    <property type="project" value="TreeGrafter"/>
</dbReference>
<dbReference type="GO" id="GO:0006281">
    <property type="term" value="P:DNA repair"/>
    <property type="evidence" value="ECO:0007669"/>
    <property type="project" value="TreeGrafter"/>
</dbReference>
<dbReference type="InterPro" id="IPR003959">
    <property type="entry name" value="ATPase_AAA_core"/>
</dbReference>
<dbReference type="SMART" id="SM00382">
    <property type="entry name" value="AAA"/>
    <property type="match status" value="1"/>
</dbReference>
<dbReference type="InterPro" id="IPR013748">
    <property type="entry name" value="Rep_factorC_C"/>
</dbReference>
<dbReference type="GO" id="GO:0003677">
    <property type="term" value="F:DNA binding"/>
    <property type="evidence" value="ECO:0007669"/>
    <property type="project" value="InterPro"/>
</dbReference>
<feature type="domain" description="AAA+ ATPase" evidence="5">
    <location>
        <begin position="106"/>
        <end position="231"/>
    </location>
</feature>
<dbReference type="EMBL" id="KY684093">
    <property type="protein sequence ID" value="ARF10038.1"/>
    <property type="molecule type" value="Genomic_DNA"/>
</dbReference>
<dbReference type="GO" id="GO:0006261">
    <property type="term" value="P:DNA-templated DNA replication"/>
    <property type="evidence" value="ECO:0007669"/>
    <property type="project" value="TreeGrafter"/>
</dbReference>
<dbReference type="GO" id="GO:0016887">
    <property type="term" value="F:ATP hydrolysis activity"/>
    <property type="evidence" value="ECO:0007669"/>
    <property type="project" value="InterPro"/>
</dbReference>
<evidence type="ECO:0000256" key="1">
    <source>
        <dbReference type="ARBA" id="ARBA00022705"/>
    </source>
</evidence>
<keyword evidence="2" id="KW-0547">Nucleotide-binding</keyword>
<evidence type="ECO:0000313" key="6">
    <source>
        <dbReference type="EMBL" id="ARF10038.1"/>
    </source>
</evidence>
<evidence type="ECO:0000256" key="3">
    <source>
        <dbReference type="ARBA" id="ARBA00022840"/>
    </source>
</evidence>
<dbReference type="InterPro" id="IPR008921">
    <property type="entry name" value="DNA_pol3_clamp-load_cplx_C"/>
</dbReference>
<feature type="region of interest" description="Disordered" evidence="4">
    <location>
        <begin position="1"/>
        <end position="37"/>
    </location>
</feature>
<evidence type="ECO:0000256" key="2">
    <source>
        <dbReference type="ARBA" id="ARBA00022741"/>
    </source>
</evidence>
<dbReference type="InterPro" id="IPR047854">
    <property type="entry name" value="RFC_lid"/>
</dbReference>
<evidence type="ECO:0000256" key="4">
    <source>
        <dbReference type="SAM" id="MobiDB-lite"/>
    </source>
</evidence>
<dbReference type="Pfam" id="PF21960">
    <property type="entry name" value="RCF1-5-like_lid"/>
    <property type="match status" value="1"/>
</dbReference>
<proteinExistence type="predicted"/>